<name>A0AB34R7W9_9PORP</name>
<proteinExistence type="inferred from homology"/>
<gene>
    <name evidence="8" type="ORF">IE90_10630</name>
</gene>
<feature type="transmembrane region" description="Helical" evidence="7">
    <location>
        <begin position="179"/>
        <end position="199"/>
    </location>
</feature>
<keyword evidence="5 7" id="KW-1133">Transmembrane helix</keyword>
<dbReference type="Proteomes" id="UP000031937">
    <property type="component" value="Unassembled WGS sequence"/>
</dbReference>
<evidence type="ECO:0000313" key="9">
    <source>
        <dbReference type="Proteomes" id="UP000031937"/>
    </source>
</evidence>
<feature type="transmembrane region" description="Helical" evidence="7">
    <location>
        <begin position="96"/>
        <end position="116"/>
    </location>
</feature>
<dbReference type="NCBIfam" id="NF037981">
    <property type="entry name" value="NCS2_1"/>
    <property type="match status" value="1"/>
</dbReference>
<evidence type="ECO:0000256" key="7">
    <source>
        <dbReference type="SAM" id="Phobius"/>
    </source>
</evidence>
<keyword evidence="3" id="KW-0813">Transport</keyword>
<evidence type="ECO:0000256" key="2">
    <source>
        <dbReference type="ARBA" id="ARBA00008821"/>
    </source>
</evidence>
<feature type="transmembrane region" description="Helical" evidence="7">
    <location>
        <begin position="228"/>
        <end position="247"/>
    </location>
</feature>
<organism evidence="8 9">
    <name type="scientific">Sanguibacteroides justesenii</name>
    <dbReference type="NCBI Taxonomy" id="1547597"/>
    <lineage>
        <taxon>Bacteria</taxon>
        <taxon>Pseudomonadati</taxon>
        <taxon>Bacteroidota</taxon>
        <taxon>Bacteroidia</taxon>
        <taxon>Bacteroidales</taxon>
        <taxon>Porphyromonadaceae</taxon>
        <taxon>Sanguibacteroides</taxon>
    </lineage>
</organism>
<dbReference type="Pfam" id="PF00860">
    <property type="entry name" value="Xan_ur_permease"/>
    <property type="match status" value="1"/>
</dbReference>
<evidence type="ECO:0000313" key="8">
    <source>
        <dbReference type="EMBL" id="KIO43572.1"/>
    </source>
</evidence>
<dbReference type="PANTHER" id="PTHR42810">
    <property type="entry name" value="PURINE PERMEASE C1399.01C-RELATED"/>
    <property type="match status" value="1"/>
</dbReference>
<evidence type="ECO:0000256" key="4">
    <source>
        <dbReference type="ARBA" id="ARBA00022692"/>
    </source>
</evidence>
<feature type="transmembrane region" description="Helical" evidence="7">
    <location>
        <begin position="49"/>
        <end position="67"/>
    </location>
</feature>
<evidence type="ECO:0000256" key="3">
    <source>
        <dbReference type="ARBA" id="ARBA00022448"/>
    </source>
</evidence>
<feature type="transmembrane region" description="Helical" evidence="7">
    <location>
        <begin position="12"/>
        <end position="37"/>
    </location>
</feature>
<feature type="transmembrane region" description="Helical" evidence="7">
    <location>
        <begin position="394"/>
        <end position="418"/>
    </location>
</feature>
<evidence type="ECO:0000256" key="6">
    <source>
        <dbReference type="ARBA" id="ARBA00023136"/>
    </source>
</evidence>
<dbReference type="InterPro" id="IPR006043">
    <property type="entry name" value="NCS2"/>
</dbReference>
<reference evidence="8 9" key="1">
    <citation type="submission" date="2014-07" db="EMBL/GenBank/DDBJ databases">
        <title>Porphyromonadaceae bacterium OUH 334697 = ATCC BAA-2682 = DSM 28341 draft genome.</title>
        <authorList>
            <person name="Sydenham T.V."/>
            <person name="Hasman H."/>
            <person name="Justesen U.S."/>
        </authorList>
    </citation>
    <scope>NUCLEOTIDE SEQUENCE [LARGE SCALE GENOMIC DNA]</scope>
    <source>
        <strain evidence="8 9">OUH 334697</strain>
    </source>
</reference>
<sequence>MKYALNDKPSLLPLLMYGLQWFVVSIPSIVILGVIVSQIHYSDAIAQTLYMQKIFGIMGIALIIQVLWGHRLPLIIGPASVLLIGVLASASASVSAVYTAILIGGIFLSLLAYSGLLSKLQFIFTPRIITVILILIAITLSPVILKLLFGEAEHTLFHLSFAILLTLAMIIGNQVFRGIWKSTVVLWALLIGSLLYYGVQGFPKSSFPSSAFSKAGLSFFNFPLEFDAGVILSFIFCFIALIVNELGSIQAVGKLIGANKMEKRTTQGVGVVGITNILSGLVGIVGPIDYSMSPGIISATGCASRYTLIPAGIGLVISAFFPELIIVMGHIPHVVMGAVLLYLMAAQLSAGLQMTVHETAVKNFNNGIVIGFPLMVALLLSFAPDSALNSIPPLIRPIIGNGFVMGGISVLILEHLIFRKEK</sequence>
<comment type="caution">
    <text evidence="8">The sequence shown here is derived from an EMBL/GenBank/DDBJ whole genome shotgun (WGS) entry which is preliminary data.</text>
</comment>
<comment type="similarity">
    <text evidence="2">Belongs to the nucleobase:cation symporter-2 (NCS2) (TC 2.A.40) family.</text>
</comment>
<comment type="subcellular location">
    <subcellularLocation>
        <location evidence="1">Membrane</location>
        <topology evidence="1">Multi-pass membrane protein</topology>
    </subcellularLocation>
</comment>
<dbReference type="GO" id="GO:0042907">
    <property type="term" value="F:xanthine transmembrane transporter activity"/>
    <property type="evidence" value="ECO:0007669"/>
    <property type="project" value="TreeGrafter"/>
</dbReference>
<feature type="transmembrane region" description="Helical" evidence="7">
    <location>
        <begin position="128"/>
        <end position="149"/>
    </location>
</feature>
<dbReference type="AlphaFoldDB" id="A0AB34R7W9"/>
<keyword evidence="6 7" id="KW-0472">Membrane</keyword>
<dbReference type="PANTHER" id="PTHR42810:SF1">
    <property type="entry name" value="PURINE PERMEASE YWDJ-RELATED"/>
    <property type="match status" value="1"/>
</dbReference>
<dbReference type="EMBL" id="JPIT01000031">
    <property type="protein sequence ID" value="KIO43572.1"/>
    <property type="molecule type" value="Genomic_DNA"/>
</dbReference>
<feature type="transmembrane region" description="Helical" evidence="7">
    <location>
        <begin position="364"/>
        <end position="382"/>
    </location>
</feature>
<accession>A0AB34R7W9</accession>
<dbReference type="RefSeq" id="WP_041503774.1">
    <property type="nucleotide sequence ID" value="NZ_JPIT01000031.1"/>
</dbReference>
<protein>
    <submittedName>
        <fullName evidence="8">Xanthine permease</fullName>
    </submittedName>
</protein>
<evidence type="ECO:0000256" key="5">
    <source>
        <dbReference type="ARBA" id="ARBA00022989"/>
    </source>
</evidence>
<evidence type="ECO:0000256" key="1">
    <source>
        <dbReference type="ARBA" id="ARBA00004141"/>
    </source>
</evidence>
<dbReference type="GO" id="GO:0005886">
    <property type="term" value="C:plasma membrane"/>
    <property type="evidence" value="ECO:0007669"/>
    <property type="project" value="TreeGrafter"/>
</dbReference>
<feature type="transmembrane region" description="Helical" evidence="7">
    <location>
        <begin position="268"/>
        <end position="288"/>
    </location>
</feature>
<feature type="transmembrane region" description="Helical" evidence="7">
    <location>
        <begin position="155"/>
        <end position="172"/>
    </location>
</feature>
<keyword evidence="4 7" id="KW-0812">Transmembrane</keyword>